<dbReference type="Gene3D" id="2.60.120.10">
    <property type="entry name" value="Jelly Rolls"/>
    <property type="match status" value="1"/>
</dbReference>
<dbReference type="EMBL" id="UINC01214993">
    <property type="protein sequence ID" value="SVE40473.1"/>
    <property type="molecule type" value="Genomic_DNA"/>
</dbReference>
<dbReference type="InterPro" id="IPR011051">
    <property type="entry name" value="RmlC_Cupin_sf"/>
</dbReference>
<dbReference type="AlphaFoldDB" id="A0A383D851"/>
<reference evidence="2" key="1">
    <citation type="submission" date="2018-05" db="EMBL/GenBank/DDBJ databases">
        <authorList>
            <person name="Lanie J.A."/>
            <person name="Ng W.-L."/>
            <person name="Kazmierczak K.M."/>
            <person name="Andrzejewski T.M."/>
            <person name="Davidsen T.M."/>
            <person name="Wayne K.J."/>
            <person name="Tettelin H."/>
            <person name="Glass J.I."/>
            <person name="Rusch D."/>
            <person name="Podicherti R."/>
            <person name="Tsui H.-C.T."/>
            <person name="Winkler M.E."/>
        </authorList>
    </citation>
    <scope>NUCLEOTIDE SEQUENCE</scope>
</reference>
<organism evidence="2">
    <name type="scientific">marine metagenome</name>
    <dbReference type="NCBI Taxonomy" id="408172"/>
    <lineage>
        <taxon>unclassified sequences</taxon>
        <taxon>metagenomes</taxon>
        <taxon>ecological metagenomes</taxon>
    </lineage>
</organism>
<feature type="domain" description="Sugar 3,4-ketoisomerase QdtA cupin" evidence="1">
    <location>
        <begin position="18"/>
        <end position="129"/>
    </location>
</feature>
<dbReference type="Pfam" id="PF05523">
    <property type="entry name" value="FdtA"/>
    <property type="match status" value="1"/>
</dbReference>
<feature type="non-terminal residue" evidence="2">
    <location>
        <position position="130"/>
    </location>
</feature>
<evidence type="ECO:0000313" key="2">
    <source>
        <dbReference type="EMBL" id="SVE40473.1"/>
    </source>
</evidence>
<dbReference type="SUPFAM" id="SSF51182">
    <property type="entry name" value="RmlC-like cupins"/>
    <property type="match status" value="1"/>
</dbReference>
<gene>
    <name evidence="2" type="ORF">METZ01_LOCUS493327</name>
</gene>
<protein>
    <recommendedName>
        <fullName evidence="1">Sugar 3,4-ketoisomerase QdtA cupin domain-containing protein</fullName>
    </recommendedName>
</protein>
<sequence>MSENEIRTYTLEKHLTKDIHDNHVNGSLVPVWRNWDKTIKITPEMVYVTSINPGEVKGPHLHIIRHSYYVCIKGKVVFIIKENSGKYLEIESSEENHVMIEVPKNRSSAHINLSNEPSIILALVNPSWKP</sequence>
<evidence type="ECO:0000259" key="1">
    <source>
        <dbReference type="Pfam" id="PF05523"/>
    </source>
</evidence>
<proteinExistence type="predicted"/>
<name>A0A383D851_9ZZZZ</name>
<dbReference type="InterPro" id="IPR008894">
    <property type="entry name" value="QdtA_cupin_dom"/>
</dbReference>
<dbReference type="InterPro" id="IPR014710">
    <property type="entry name" value="RmlC-like_jellyroll"/>
</dbReference>
<accession>A0A383D851</accession>